<dbReference type="InterPro" id="IPR009056">
    <property type="entry name" value="Cyt_c-like_dom"/>
</dbReference>
<dbReference type="GO" id="GO:0009055">
    <property type="term" value="F:electron transfer activity"/>
    <property type="evidence" value="ECO:0007669"/>
    <property type="project" value="InterPro"/>
</dbReference>
<accession>A0A809R9M7</accession>
<dbReference type="InterPro" id="IPR036909">
    <property type="entry name" value="Cyt_c-like_dom_sf"/>
</dbReference>
<dbReference type="PROSITE" id="PS51007">
    <property type="entry name" value="CYTC"/>
    <property type="match status" value="1"/>
</dbReference>
<dbReference type="Gene3D" id="2.50.20.10">
    <property type="entry name" value="Lipoprotein localisation LolA/LolB/LppX"/>
    <property type="match status" value="1"/>
</dbReference>
<dbReference type="Proteomes" id="UP000662873">
    <property type="component" value="Chromosome"/>
</dbReference>
<dbReference type="EMBL" id="AP021858">
    <property type="protein sequence ID" value="BBO24200.1"/>
    <property type="molecule type" value="Genomic_DNA"/>
</dbReference>
<dbReference type="KEGG" id="npy:NPRO_17950"/>
<dbReference type="SUPFAM" id="SSF46626">
    <property type="entry name" value="Cytochrome c"/>
    <property type="match status" value="1"/>
</dbReference>
<evidence type="ECO:0000313" key="6">
    <source>
        <dbReference type="EMBL" id="BBO24200.1"/>
    </source>
</evidence>
<reference evidence="6" key="1">
    <citation type="journal article" name="DNA Res.">
        <title>The physiological potential of anammox bacteria as revealed by their core genome structure.</title>
        <authorList>
            <person name="Okubo T."/>
            <person name="Toyoda A."/>
            <person name="Fukuhara K."/>
            <person name="Uchiyama I."/>
            <person name="Harigaya Y."/>
            <person name="Kuroiwa M."/>
            <person name="Suzuki T."/>
            <person name="Murakami Y."/>
            <person name="Suwa Y."/>
            <person name="Takami H."/>
        </authorList>
    </citation>
    <scope>NUCLEOTIDE SEQUENCE</scope>
    <source>
        <strain evidence="6">317325-2</strain>
    </source>
</reference>
<evidence type="ECO:0000256" key="3">
    <source>
        <dbReference type="ARBA" id="ARBA00023004"/>
    </source>
</evidence>
<keyword evidence="1 4" id="KW-0349">Heme</keyword>
<sequence>MNRVLGGIALASLFVVGWAWQAALPPQLAGHVQAMKKAQTLRLSLSVLPTGGAPYTVLLEYAKPGLLRIEGPTGYVLADGTTVFEYKKADNAYSEAPQDASALTTQCLQDPYWAWASFFLEDGKLFKAARPGSTRNIKGNVVTEFTIERADQASSITMYLDNKLGVARGMQIKNAKTDAVVIATEIEVGTEPPKPDRFKFVAPEGAKKLEAPAAGSATFQQVMALINRSCMPCHSATSLSGGYDFSTYEGVMKAVVPKNADASAIVRSVRGQTAVRMPQGRPPLPQAQIDLMVAWINAGAPNN</sequence>
<proteinExistence type="predicted"/>
<protein>
    <submittedName>
        <fullName evidence="6">Hypothetical conserved protein</fullName>
    </submittedName>
</protein>
<evidence type="ECO:0000256" key="2">
    <source>
        <dbReference type="ARBA" id="ARBA00022723"/>
    </source>
</evidence>
<keyword evidence="2 4" id="KW-0479">Metal-binding</keyword>
<evidence type="ECO:0000259" key="5">
    <source>
        <dbReference type="PROSITE" id="PS51007"/>
    </source>
</evidence>
<dbReference type="InterPro" id="IPR011429">
    <property type="entry name" value="Cyt_c_Planctomycete-type"/>
</dbReference>
<dbReference type="AlphaFoldDB" id="A0A809R9M7"/>
<keyword evidence="3 4" id="KW-0408">Iron</keyword>
<gene>
    <name evidence="6" type="ORF">NPRO_17950</name>
</gene>
<dbReference type="GO" id="GO:0020037">
    <property type="term" value="F:heme binding"/>
    <property type="evidence" value="ECO:0007669"/>
    <property type="project" value="InterPro"/>
</dbReference>
<evidence type="ECO:0000313" key="7">
    <source>
        <dbReference type="Proteomes" id="UP000662873"/>
    </source>
</evidence>
<name>A0A809R9M7_9BACT</name>
<evidence type="ECO:0000256" key="1">
    <source>
        <dbReference type="ARBA" id="ARBA00022617"/>
    </source>
</evidence>
<dbReference type="Pfam" id="PF07635">
    <property type="entry name" value="PSCyt1"/>
    <property type="match status" value="1"/>
</dbReference>
<evidence type="ECO:0000256" key="4">
    <source>
        <dbReference type="PROSITE-ProRule" id="PRU00433"/>
    </source>
</evidence>
<feature type="domain" description="Cytochrome c" evidence="5">
    <location>
        <begin position="210"/>
        <end position="300"/>
    </location>
</feature>
<organism evidence="6 7">
    <name type="scientific">Candidatus Nitrosymbiomonas proteolyticus</name>
    <dbReference type="NCBI Taxonomy" id="2608984"/>
    <lineage>
        <taxon>Bacteria</taxon>
        <taxon>Bacillati</taxon>
        <taxon>Armatimonadota</taxon>
        <taxon>Armatimonadota incertae sedis</taxon>
        <taxon>Candidatus Nitrosymbiomonas</taxon>
    </lineage>
</organism>
<dbReference type="GO" id="GO:0046872">
    <property type="term" value="F:metal ion binding"/>
    <property type="evidence" value="ECO:0007669"/>
    <property type="project" value="UniProtKB-KW"/>
</dbReference>